<reference evidence="2 3" key="3">
    <citation type="journal article" date="2006" name="Nature">
        <title>The finished DNA sequence of human chromosome 12.</title>
        <authorList>
            <consortium name="Baylor College of Medicine Human Genome Sequencing Center Sequence Production Team"/>
            <person name="Scherer S.E."/>
            <person name="Muzny D.M."/>
            <person name="Buhay C.J."/>
            <person name="Chen R."/>
            <person name="Cree A."/>
            <person name="Ding Y."/>
            <person name="Dugan-Rocha S."/>
            <person name="Gill R."/>
            <person name="Gunaratne P."/>
            <person name="Harris R.A."/>
            <person name="Hawes A.C."/>
            <person name="Hernandez J."/>
            <person name="Hodgson A.V."/>
            <person name="Hume J."/>
            <person name="Jackson A."/>
            <person name="Khan Z.M."/>
            <person name="Kovar-Smith C."/>
            <person name="Lewis L.R."/>
            <person name="Lozado R.J."/>
            <person name="Metzker M.L."/>
            <person name="Milosavljevic A."/>
            <person name="Miner G.R."/>
            <person name="Montgomery K.T."/>
            <person name="Morgan M.B."/>
            <person name="Nazareth L.V."/>
            <person name="Scott G."/>
            <person name="Sodergren E."/>
            <person name="Song X.Z."/>
            <person name="Steffen D."/>
            <person name="Lovering R.C."/>
            <person name="Wheeler D.A."/>
            <person name="Worley K.C."/>
            <person name="Yuan Y."/>
            <person name="Zhang Z."/>
            <person name="Adams C.Q."/>
            <person name="Ansari-Lari M.A."/>
            <person name="Ayele M."/>
            <person name="Brown M.J."/>
            <person name="Chen G."/>
            <person name="Chen Z."/>
            <person name="Clerc-Blankenburg K.P."/>
            <person name="Davis C."/>
            <person name="Delgado O."/>
            <person name="Dinh H.H."/>
            <person name="Draper H."/>
            <person name="Gonzalez-Garay M.L."/>
            <person name="Havlak P."/>
            <person name="Jackson L.R."/>
            <person name="Jacob L.S."/>
            <person name="Kelly S.H."/>
            <person name="Li L."/>
            <person name="Li Z."/>
            <person name="Liu J."/>
            <person name="Liu W."/>
            <person name="Lu J."/>
            <person name="Maheshwari M."/>
            <person name="Nguyen B.V."/>
            <person name="Okwuonu G.O."/>
            <person name="Pasternak S."/>
            <person name="Perez L.M."/>
            <person name="Plopper F.J."/>
            <person name="Santibanez J."/>
            <person name="Shen H."/>
            <person name="Tabor P.E."/>
            <person name="Verduzco D."/>
            <person name="Waldron L."/>
            <person name="Wang Q."/>
            <person name="Williams G.A."/>
            <person name="Zhang J."/>
            <person name="Zhou J."/>
            <person name="Allen C.C."/>
            <person name="Amin A.G."/>
            <person name="Anyalebechi V."/>
            <person name="Bailey M."/>
            <person name="Barbaria J.A."/>
            <person name="Bimage K.E."/>
            <person name="Bryant N.P."/>
            <person name="Burch P.E."/>
            <person name="Burkett C.E."/>
            <person name="Burrell K.L."/>
            <person name="Calderon E."/>
            <person name="Cardenas V."/>
            <person name="Carter K."/>
            <person name="Casias K."/>
            <person name="Cavazos I."/>
            <person name="Cavazos S.R."/>
            <person name="Ceasar H."/>
            <person name="Chacko J."/>
            <person name="Chan S.N."/>
            <person name="Chavez D."/>
            <person name="Christopoulos C."/>
            <person name="Chu J."/>
            <person name="Cockrell R."/>
            <person name="Cox C.D."/>
            <person name="Dang M."/>
            <person name="Dathorne S.R."/>
            <person name="David R."/>
            <person name="Davis C.M."/>
            <person name="Davy-Carroll L."/>
            <person name="Deshazo D.R."/>
            <person name="Donlin J.E."/>
            <person name="D'Souza L."/>
            <person name="Eaves K.A."/>
            <person name="Egan A."/>
            <person name="Emery-Cohen A.J."/>
            <person name="Escotto M."/>
            <person name="Flagg N."/>
            <person name="Forbes L.D."/>
            <person name="Gabisi A.M."/>
            <person name="Garza M."/>
            <person name="Hamilton C."/>
            <person name="Henderson N."/>
            <person name="Hernandez O."/>
            <person name="Hines S."/>
            <person name="Hogues M.E."/>
            <person name="Huang M."/>
            <person name="Idlebird D.G."/>
            <person name="Johnson R."/>
            <person name="Jolivet A."/>
            <person name="Jones S."/>
            <person name="Kagan R."/>
            <person name="King L.M."/>
            <person name="Leal B."/>
            <person name="Lebow H."/>
            <person name="Lee S."/>
            <person name="LeVan J.M."/>
            <person name="Lewis L.C."/>
            <person name="London P."/>
            <person name="Lorensuhewa L.M."/>
            <person name="Loulseged H."/>
            <person name="Lovett D.A."/>
            <person name="Lucier A."/>
            <person name="Lucier R.L."/>
            <person name="Ma J."/>
            <person name="Madu R.C."/>
            <person name="Mapua P."/>
            <person name="Martindale A.D."/>
            <person name="Martinez E."/>
            <person name="Massey E."/>
            <person name="Mawhiney S."/>
            <person name="Meador M.G."/>
            <person name="Mendez S."/>
            <person name="Mercado C."/>
            <person name="Mercado I.C."/>
            <person name="Merritt C.E."/>
            <person name="Miner Z.L."/>
            <person name="Minja E."/>
            <person name="Mitchell T."/>
            <person name="Mohabbat F."/>
            <person name="Mohabbat K."/>
            <person name="Montgomery B."/>
            <person name="Moore N."/>
            <person name="Morris S."/>
            <person name="Munidasa M."/>
            <person name="Ngo R.N."/>
            <person name="Nguyen N.B."/>
            <person name="Nickerson E."/>
            <person name="Nwaokelemeh O.O."/>
            <person name="Nwokenkwo S."/>
            <person name="Obregon M."/>
            <person name="Oguh M."/>
            <person name="Oragunye N."/>
            <person name="Oviedo R.J."/>
            <person name="Parish B.J."/>
            <person name="Parker D.N."/>
            <person name="Parrish J."/>
            <person name="Parks K.L."/>
            <person name="Paul H.A."/>
            <person name="Payton B.A."/>
            <person name="Perez A."/>
            <person name="Perrin W."/>
            <person name="Pickens A."/>
            <person name="Primus E.L."/>
            <person name="Pu L.L."/>
            <person name="Puazo M."/>
            <person name="Quiles M.M."/>
            <person name="Quiroz J.B."/>
            <person name="Rabata D."/>
            <person name="Reeves K."/>
            <person name="Ruiz S.J."/>
            <person name="Shao H."/>
            <person name="Sisson I."/>
            <person name="Sonaike T."/>
            <person name="Sorelle R.P."/>
            <person name="Sutton A.E."/>
            <person name="Svatek A.F."/>
            <person name="Svetz L.A."/>
            <person name="Tamerisa K.S."/>
            <person name="Taylor T.R."/>
            <person name="Teague B."/>
            <person name="Thomas N."/>
            <person name="Thorn R.D."/>
            <person name="Trejos Z.Y."/>
            <person name="Trevino B.K."/>
            <person name="Ukegbu O.N."/>
            <person name="Urban J.B."/>
            <person name="Vasquez L.I."/>
            <person name="Vera V.A."/>
            <person name="Villasana D.M."/>
            <person name="Wang L."/>
            <person name="Ward-Moore S."/>
            <person name="Warren J.T."/>
            <person name="Wei X."/>
            <person name="White F."/>
            <person name="Williamson A.L."/>
            <person name="Wleczyk R."/>
            <person name="Wooden H.S."/>
            <person name="Wooden S.H."/>
            <person name="Yen J."/>
            <person name="Yoon L."/>
            <person name="Yoon V."/>
            <person name="Zorrilla S.E."/>
            <person name="Nelson D."/>
            <person name="Kucherlapati R."/>
            <person name="Weinstock G."/>
            <person name="Gibbs R.A."/>
            <person name="null."/>
        </authorList>
    </citation>
    <scope>NUCLEOTIDE SEQUENCE [LARGE SCALE GENOMIC DNA]</scope>
</reference>
<reference evidence="2" key="4">
    <citation type="submission" date="2025-08" db="UniProtKB">
        <authorList>
            <consortium name="Ensembl"/>
        </authorList>
    </citation>
    <scope>IDENTIFICATION</scope>
</reference>
<dbReference type="OpenTargets" id="ENSG00000073060"/>
<dbReference type="EMBL" id="AC073593">
    <property type="status" value="NOT_ANNOTATED_CDS"/>
    <property type="molecule type" value="Genomic_DNA"/>
</dbReference>
<feature type="transmembrane region" description="Helical" evidence="1">
    <location>
        <begin position="12"/>
        <end position="36"/>
    </location>
</feature>
<reference evidence="2 3" key="2">
    <citation type="journal article" date="2004" name="Nature">
        <title>Finishing the euchromatic sequence of the human genome.</title>
        <authorList>
            <consortium name="International Human Genome Sequencing Consortium"/>
        </authorList>
    </citation>
    <scope>NUCLEOTIDE SEQUENCE [LARGE SCALE GENOMIC DNA]</scope>
</reference>
<dbReference type="Bgee" id="ENSG00000073060">
    <property type="expression patterns" value="Expressed in right adrenal gland cortex and 163 other cell types or tissues"/>
</dbReference>
<proteinExistence type="evidence at protein level"/>
<gene>
    <name evidence="2" type="primary">SCARB1</name>
</gene>
<dbReference type="AlphaFoldDB" id="A0A7P0Z4J8"/>
<dbReference type="EMBL" id="AC126309">
    <property type="status" value="NOT_ANNOTATED_CDS"/>
    <property type="molecule type" value="Genomic_DNA"/>
</dbReference>
<reference evidence="2" key="5">
    <citation type="submission" date="2025-09" db="UniProtKB">
        <authorList>
            <consortium name="Ensembl"/>
        </authorList>
    </citation>
    <scope>IDENTIFICATION</scope>
</reference>
<dbReference type="OrthoDB" id="514335at2759"/>
<keyword evidence="1" id="KW-0472">Membrane</keyword>
<reference evidence="2 3" key="1">
    <citation type="journal article" date="2001" name="Nature">
        <title>Initial sequencing and analysis of the human genome.</title>
        <authorList>
            <consortium name="International Human Genome Sequencing Consortium"/>
            <person name="Lander E.S."/>
            <person name="Linton L.M."/>
            <person name="Birren B."/>
            <person name="Nusbaum C."/>
            <person name="Zody M.C."/>
            <person name="Baldwin J."/>
            <person name="Devon K."/>
            <person name="Dewar K."/>
            <person name="Doyle M."/>
            <person name="FitzHugh W."/>
            <person name="Funke R."/>
            <person name="Gage D."/>
            <person name="Harris K."/>
            <person name="Heaford A."/>
            <person name="Howland J."/>
            <person name="Kann L."/>
            <person name="Lehoczky J."/>
            <person name="LeVine R."/>
            <person name="McEwan P."/>
            <person name="McKernan K."/>
            <person name="Meldrim J."/>
            <person name="Mesirov J.P."/>
            <person name="Miranda C."/>
            <person name="Morris W."/>
            <person name="Naylor J."/>
            <person name="Raymond C."/>
            <person name="Rosetti M."/>
            <person name="Santos R."/>
            <person name="Sheridan A."/>
            <person name="Sougnez C."/>
            <person name="Stange-Thomann N."/>
            <person name="Stojanovic N."/>
            <person name="Subramanian A."/>
            <person name="Wyman D."/>
            <person name="Rogers J."/>
            <person name="Sulston J."/>
            <person name="Ainscough R."/>
            <person name="Beck S."/>
            <person name="Bentley D."/>
            <person name="Burton J."/>
            <person name="Clee C."/>
            <person name="Carter N."/>
            <person name="Coulson A."/>
            <person name="Deadman R."/>
            <person name="Deloukas P."/>
            <person name="Dunham A."/>
            <person name="Dunham I."/>
            <person name="Durbin R."/>
            <person name="French L."/>
            <person name="Grafham D."/>
            <person name="Gregory S."/>
            <person name="Hubbard T."/>
            <person name="Humphray S."/>
            <person name="Hunt A."/>
            <person name="Jones M."/>
            <person name="Lloyd C."/>
            <person name="McMurray A."/>
            <person name="Matthews L."/>
            <person name="Mercer S."/>
            <person name="Milne S."/>
            <person name="Mullikin J.C."/>
            <person name="Mungall A."/>
            <person name="Plumb R."/>
            <person name="Ross M."/>
            <person name="Shownkeen R."/>
            <person name="Sims S."/>
            <person name="Waterston R.H."/>
            <person name="Wilson R.K."/>
            <person name="Hillier L.W."/>
            <person name="McPherson J.D."/>
            <person name="Marra M.A."/>
            <person name="Mardis E.R."/>
            <person name="Fulton L.A."/>
            <person name="Chinwalla A.T."/>
            <person name="Pepin K.H."/>
            <person name="Gish W.R."/>
            <person name="Chissoe S.L."/>
            <person name="Wendl M.C."/>
            <person name="Delehaunty K.D."/>
            <person name="Miner T.L."/>
            <person name="Delehaunty A."/>
            <person name="Kramer J.B."/>
            <person name="Cook L.L."/>
            <person name="Fulton R.S."/>
            <person name="Johnson D.L."/>
            <person name="Minx P.J."/>
            <person name="Clifton S.W."/>
            <person name="Hawkins T."/>
            <person name="Branscomb E."/>
            <person name="Predki P."/>
            <person name="Richardson P."/>
            <person name="Wenning S."/>
            <person name="Slezak T."/>
            <person name="Doggett N."/>
            <person name="Cheng J.F."/>
            <person name="Olsen A."/>
            <person name="Lucas S."/>
            <person name="Elkin C."/>
            <person name="Uberbacher E."/>
            <person name="Frazier M."/>
            <person name="Gibbs R.A."/>
            <person name="Muzny D.M."/>
            <person name="Scherer S.E."/>
            <person name="Bouck J.B."/>
            <person name="Sodergren E.J."/>
            <person name="Worley K.C."/>
            <person name="Rives C.M."/>
            <person name="Gorrell J.H."/>
            <person name="Metzker M.L."/>
            <person name="Naylor S.L."/>
            <person name="Kucherlapati R.S."/>
            <person name="Nelson D.L."/>
            <person name="Weinstock G.M."/>
            <person name="Sakaki Y."/>
            <person name="Fujiyama A."/>
            <person name="Hattori M."/>
            <person name="Yada T."/>
            <person name="Toyoda A."/>
            <person name="Itoh T."/>
            <person name="Kawagoe C."/>
            <person name="Watanabe H."/>
            <person name="Totoki Y."/>
            <person name="Taylor T."/>
            <person name="Weissenbach J."/>
            <person name="Heilig R."/>
            <person name="Saurin W."/>
            <person name="Artiguenave F."/>
            <person name="Brottier P."/>
            <person name="Bruls T."/>
            <person name="Pelletier E."/>
            <person name="Robert C."/>
            <person name="Wincker P."/>
            <person name="Smith D.R."/>
            <person name="Doucette-Stamm L."/>
            <person name="Rubenfield M."/>
            <person name="Weinstock K."/>
            <person name="Lee H.M."/>
            <person name="Dubois J."/>
            <person name="Rosenthal A."/>
            <person name="Platzer M."/>
            <person name="Nyakatura G."/>
            <person name="Taudien S."/>
            <person name="Rump A."/>
            <person name="Yang H."/>
            <person name="Yu J."/>
            <person name="Wang J."/>
            <person name="Huang G."/>
            <person name="Gu J."/>
            <person name="Hood L."/>
            <person name="Rowen L."/>
            <person name="Madan A."/>
            <person name="Qin S."/>
            <person name="Davis R.W."/>
            <person name="Federspiel N.A."/>
            <person name="Abola A.P."/>
            <person name="Proctor M.J."/>
            <person name="Myers R.M."/>
            <person name="Schmutz J."/>
            <person name="Dickson M."/>
            <person name="Grimwood J."/>
            <person name="Cox D.R."/>
            <person name="Olson M.V."/>
            <person name="Kaul R."/>
            <person name="Raymond C."/>
            <person name="Shimizu N."/>
            <person name="Kawasaki K."/>
            <person name="Minoshima S."/>
            <person name="Evans G.A."/>
            <person name="Athanasiou M."/>
            <person name="Schultz R."/>
            <person name="Roe B.A."/>
            <person name="Chen F."/>
            <person name="Pan H."/>
            <person name="Ramser J."/>
            <person name="Lehrach H."/>
            <person name="Reinhardt R."/>
            <person name="McCombie W.R."/>
            <person name="de la Bastide M."/>
            <person name="Dedhia N."/>
            <person name="Blocker H."/>
            <person name="Hornischer K."/>
            <person name="Nordsiek G."/>
            <person name="Agarwala R."/>
            <person name="Aravind L."/>
            <person name="Bailey J.A."/>
            <person name="Bateman A."/>
            <person name="Batzoglou S."/>
            <person name="Birney E."/>
            <person name="Bork P."/>
            <person name="Brown D.G."/>
            <person name="Burge C.B."/>
            <person name="Cerutti L."/>
            <person name="Chen H.C."/>
            <person name="Church D."/>
            <person name="Clamp M."/>
            <person name="Copley R.R."/>
            <person name="Doerks T."/>
            <person name="Eddy S.R."/>
            <person name="Eichler E.E."/>
            <person name="Furey T.S."/>
            <person name="Galagan J."/>
            <person name="Gilbert J.G."/>
            <person name="Harmon C."/>
            <person name="Hayashizaki Y."/>
            <person name="Haussler D."/>
            <person name="Hermjakob H."/>
            <person name="Hokamp K."/>
            <person name="Jang W."/>
            <person name="Johnson L.S."/>
            <person name="Jones T.A."/>
            <person name="Kasif S."/>
            <person name="Kaspryzk A."/>
            <person name="Kennedy S."/>
            <person name="Kent W.J."/>
            <person name="Kitts P."/>
            <person name="Koonin E.V."/>
            <person name="Korf I."/>
            <person name="Kulp D."/>
            <person name="Lancet D."/>
            <person name="Lowe T.M."/>
            <person name="McLysaght A."/>
            <person name="Mikkelsen T."/>
            <person name="Moran J.V."/>
            <person name="Mulder N."/>
            <person name="Pollara V.J."/>
            <person name="Ponting C.P."/>
            <person name="Schuler G."/>
            <person name="Schultz J."/>
            <person name="Slater G."/>
            <person name="Smit A.F."/>
            <person name="Stupka E."/>
            <person name="Szustakowski J."/>
            <person name="Thierry-Mieg D."/>
            <person name="Thierry-Mieg J."/>
            <person name="Wagner L."/>
            <person name="Wallis J."/>
            <person name="Wheeler R."/>
            <person name="Williams A."/>
            <person name="Wolf Y.I."/>
            <person name="Wolfe K.H."/>
            <person name="Yang S.P."/>
            <person name="Yeh R.F."/>
            <person name="Collins F."/>
            <person name="Guyer M.S."/>
            <person name="Peterson J."/>
            <person name="Felsenfeld A."/>
            <person name="Wetterstrand K.A."/>
            <person name="Patrinos A."/>
            <person name="Morgan M.J."/>
            <person name="de Jong P."/>
            <person name="Catanese J.J."/>
            <person name="Osoegawa K."/>
            <person name="Shizuya H."/>
            <person name="Choi S."/>
            <person name="Chen Y.J."/>
        </authorList>
    </citation>
    <scope>NUCLEOTIDE SEQUENCE [LARGE SCALE GENOMIC DNA]</scope>
</reference>
<organism evidence="2 3">
    <name type="scientific">Homo sapiens</name>
    <name type="common">Human</name>
    <dbReference type="NCBI Taxonomy" id="9606"/>
    <lineage>
        <taxon>Eukaryota</taxon>
        <taxon>Metazoa</taxon>
        <taxon>Chordata</taxon>
        <taxon>Craniata</taxon>
        <taxon>Vertebrata</taxon>
        <taxon>Euteleostomi</taxon>
        <taxon>Mammalia</taxon>
        <taxon>Eutheria</taxon>
        <taxon>Euarchontoglires</taxon>
        <taxon>Primates</taxon>
        <taxon>Haplorrhini</taxon>
        <taxon>Catarrhini</taxon>
        <taxon>Hominidae</taxon>
        <taxon>Homo</taxon>
    </lineage>
</organism>
<sequence length="44" mass="4442">MGCSAKARWAAGALGVAGLLCAVLGAVMIVMVPSLIKQQVLKSE</sequence>
<dbReference type="GeneTree" id="ENSGT00940000153372"/>
<keyword evidence="4" id="KW-1267">Proteomics identification</keyword>
<accession>A0A7P0Z4J8</accession>
<dbReference type="Ensembl" id="ENST00000680982.1">
    <property type="protein sequence ID" value="ENSP00000506281.1"/>
    <property type="gene ID" value="ENSG00000073060.17"/>
</dbReference>
<dbReference type="HGNC" id="HGNC:1664">
    <property type="gene designation" value="SCARB1"/>
</dbReference>
<keyword evidence="1" id="KW-1133">Transmembrane helix</keyword>
<evidence type="ECO:0000313" key="3">
    <source>
        <dbReference type="Proteomes" id="UP000005640"/>
    </source>
</evidence>
<dbReference type="Proteomes" id="UP000005640">
    <property type="component" value="Chromosome 12"/>
</dbReference>
<keyword evidence="1" id="KW-0812">Transmembrane</keyword>
<protein>
    <submittedName>
        <fullName evidence="2">Scavenger receptor class B member 1</fullName>
    </submittedName>
</protein>
<evidence type="ECO:0000313" key="2">
    <source>
        <dbReference type="Ensembl" id="ENSP00000506281.1"/>
    </source>
</evidence>
<evidence type="ECO:0007829" key="4">
    <source>
        <dbReference type="PeptideAtlas" id="A0A7P0Z4J8"/>
    </source>
</evidence>
<keyword evidence="3" id="KW-1185">Reference proteome</keyword>
<evidence type="ECO:0000256" key="1">
    <source>
        <dbReference type="SAM" id="Phobius"/>
    </source>
</evidence>
<dbReference type="Ensembl" id="ENST00000680982.1">
    <property type="protein sequence ID" value="ENSP00000506281.1"/>
    <property type="gene ID" value="ENSG00000073060.18"/>
</dbReference>
<name>A0A7P0Z4J8_HUMAN</name>